<sequence>MEFTVRRLLHDWELERVVEFFKTLKSFQGFKDIEDSLIWKPTGKGTNSVNSAYSILIRHRQSTNQWPWRSIWKMKAPFKVFKDAGGFEALVTGKTTDVQCIDVNERIISLEKLNPTPRPSTSPNLEGRWNFEWFGAGSPVLLFAKFLFGRIPPTLANLSKLDVLIKDGCGTATAQVKILNSEGPWKTKEVTSTYGTSLWRSIRNLWHGFYAKTECNVNNGRKIRFWEDNWLGNGSLKRLFPDIHHLNQQQESTLYEVWSEHGWNLTYRRLMQDWEVERLAEFYGILDQFLGFKEGEDTLKWKCHNKGRTGQALESWNMEGSGSTDKSRWKIVPAVIWWTVWKERNSRNFDNKSIPLHKIKMNCIITFCYWCSSEYIADPVAIVDILGSL</sequence>
<dbReference type="PANTHER" id="PTHR36617:SF16">
    <property type="entry name" value="OS04G0516500 PROTEIN"/>
    <property type="match status" value="1"/>
</dbReference>
<evidence type="ECO:0008006" key="3">
    <source>
        <dbReference type="Google" id="ProtNLM"/>
    </source>
</evidence>
<dbReference type="Proteomes" id="UP001234989">
    <property type="component" value="Chromosome 3"/>
</dbReference>
<gene>
    <name evidence="1" type="ORF">MTR67_012853</name>
</gene>
<protein>
    <recommendedName>
        <fullName evidence="3">Reverse transcriptase zinc-binding domain-containing protein</fullName>
    </recommendedName>
</protein>
<dbReference type="AlphaFoldDB" id="A0AAF0QAG4"/>
<evidence type="ECO:0000313" key="1">
    <source>
        <dbReference type="EMBL" id="WMV19468.1"/>
    </source>
</evidence>
<dbReference type="PANTHER" id="PTHR36617">
    <property type="entry name" value="PROTEIN, PUTATIVE-RELATED"/>
    <property type="match status" value="1"/>
</dbReference>
<reference evidence="1" key="1">
    <citation type="submission" date="2023-08" db="EMBL/GenBank/DDBJ databases">
        <title>A de novo genome assembly of Solanum verrucosum Schlechtendal, a Mexican diploid species geographically isolated from the other diploid A-genome species in potato relatives.</title>
        <authorList>
            <person name="Hosaka K."/>
        </authorList>
    </citation>
    <scope>NUCLEOTIDE SEQUENCE</scope>
    <source>
        <tissue evidence="1">Young leaves</tissue>
    </source>
</reference>
<accession>A0AAF0QAG4</accession>
<proteinExistence type="predicted"/>
<evidence type="ECO:0000313" key="2">
    <source>
        <dbReference type="Proteomes" id="UP001234989"/>
    </source>
</evidence>
<name>A0AAF0QAG4_SOLVR</name>
<dbReference type="EMBL" id="CP133614">
    <property type="protein sequence ID" value="WMV19468.1"/>
    <property type="molecule type" value="Genomic_DNA"/>
</dbReference>
<organism evidence="1 2">
    <name type="scientific">Solanum verrucosum</name>
    <dbReference type="NCBI Taxonomy" id="315347"/>
    <lineage>
        <taxon>Eukaryota</taxon>
        <taxon>Viridiplantae</taxon>
        <taxon>Streptophyta</taxon>
        <taxon>Embryophyta</taxon>
        <taxon>Tracheophyta</taxon>
        <taxon>Spermatophyta</taxon>
        <taxon>Magnoliopsida</taxon>
        <taxon>eudicotyledons</taxon>
        <taxon>Gunneridae</taxon>
        <taxon>Pentapetalae</taxon>
        <taxon>asterids</taxon>
        <taxon>lamiids</taxon>
        <taxon>Solanales</taxon>
        <taxon>Solanaceae</taxon>
        <taxon>Solanoideae</taxon>
        <taxon>Solaneae</taxon>
        <taxon>Solanum</taxon>
    </lineage>
</organism>
<keyword evidence="2" id="KW-1185">Reference proteome</keyword>